<dbReference type="RefSeq" id="WP_002465849.1">
    <property type="nucleotide sequence ID" value="NZ_CABMFV010000001.1"/>
</dbReference>
<accession>A0ABS9NIZ7</accession>
<protein>
    <recommendedName>
        <fullName evidence="1">Protein VraX</fullName>
    </recommendedName>
</protein>
<evidence type="ECO:0000313" key="3">
    <source>
        <dbReference type="Proteomes" id="UP000814367"/>
    </source>
</evidence>
<dbReference type="EMBL" id="JAANHJ010000001">
    <property type="protein sequence ID" value="MCG6226478.1"/>
    <property type="molecule type" value="Genomic_DNA"/>
</dbReference>
<organism evidence="2 3">
    <name type="scientific">Staphylococcus warneri</name>
    <dbReference type="NCBI Taxonomy" id="1292"/>
    <lineage>
        <taxon>Bacteria</taxon>
        <taxon>Bacillati</taxon>
        <taxon>Bacillota</taxon>
        <taxon>Bacilli</taxon>
        <taxon>Bacillales</taxon>
        <taxon>Staphylococcaceae</taxon>
        <taxon>Staphylococcus</taxon>
    </lineage>
</organism>
<dbReference type="Proteomes" id="UP000814367">
    <property type="component" value="Unassembled WGS sequence"/>
</dbReference>
<sequence>MIIHKQDIQNGVPMYEIITKKFKTITVKFDETLNDNDIYRLLSLLENDINTMQFRQT</sequence>
<dbReference type="Pfam" id="PF17412">
    <property type="entry name" value="VraX"/>
    <property type="match status" value="1"/>
</dbReference>
<reference evidence="2 3" key="1">
    <citation type="submission" date="2020-03" db="EMBL/GenBank/DDBJ databases">
        <title>Comparative genetics of Staphylococcus warneri persistents from caprine mastitis.</title>
        <authorList>
            <person name="Franca C.A."/>
            <person name="Rosa D.S."/>
            <person name="Silva A."/>
            <person name="Rodrigues D.L.N."/>
            <person name="Santos R.G."/>
            <person name="Castillo R.E.H."/>
            <person name="Moreira M.A.S."/>
            <person name="Lima M.C."/>
            <person name="Gouveia G.V."/>
            <person name="Gouveia J.J.S."/>
            <person name="Souza R.F.S."/>
            <person name="Bertram B."/>
            <person name="Azevedo V."/>
            <person name="Costa M."/>
        </authorList>
    </citation>
    <scope>NUCLEOTIDE SEQUENCE [LARGE SCALE GENOMIC DNA]</scope>
    <source>
        <strain evidence="2 3">Cap 9.2</strain>
    </source>
</reference>
<dbReference type="InterPro" id="IPR035374">
    <property type="entry name" value="VraX"/>
</dbReference>
<gene>
    <name evidence="2" type="primary">vraX</name>
    <name evidence="2" type="ORF">G8J23_10825</name>
</gene>
<name>A0ABS9NIZ7_STAWA</name>
<evidence type="ECO:0000256" key="1">
    <source>
        <dbReference type="ARBA" id="ARBA00013762"/>
    </source>
</evidence>
<proteinExistence type="predicted"/>
<evidence type="ECO:0000313" key="2">
    <source>
        <dbReference type="EMBL" id="MCG6226478.1"/>
    </source>
</evidence>
<keyword evidence="3" id="KW-1185">Reference proteome</keyword>
<comment type="caution">
    <text evidence="2">The sequence shown here is derived from an EMBL/GenBank/DDBJ whole genome shotgun (WGS) entry which is preliminary data.</text>
</comment>